<gene>
    <name evidence="2" type="ORF">JKP88DRAFT_251034</name>
</gene>
<dbReference type="Proteomes" id="UP000664859">
    <property type="component" value="Unassembled WGS sequence"/>
</dbReference>
<keyword evidence="3" id="KW-1185">Reference proteome</keyword>
<accession>A0A835ZJ79</accession>
<evidence type="ECO:0000313" key="2">
    <source>
        <dbReference type="EMBL" id="KAG5192215.1"/>
    </source>
</evidence>
<organism evidence="2 3">
    <name type="scientific">Tribonema minus</name>
    <dbReference type="NCBI Taxonomy" id="303371"/>
    <lineage>
        <taxon>Eukaryota</taxon>
        <taxon>Sar</taxon>
        <taxon>Stramenopiles</taxon>
        <taxon>Ochrophyta</taxon>
        <taxon>PX clade</taxon>
        <taxon>Xanthophyceae</taxon>
        <taxon>Tribonematales</taxon>
        <taxon>Tribonemataceae</taxon>
        <taxon>Tribonema</taxon>
    </lineage>
</organism>
<sequence length="244" mass="25665">MASVLLETAATFSAPFNDLFCWSAFFPICLDYLQEQLTLALQEPEHIDANAICKPCSEKFLRRLGHVRSLMDYRNVATANGAVPLLHQLLWEEPLCVNMNGDLKEAAAVREVLVKGFVTMEQDTTSSCAARGGIRSSSGATVLCRNGGTPRSAAAPTPPPRSAAAAAGSRSSTGVAALCRDSAARIPVRVVHNAAVLGSCGCAAVTFRCGSSNGIAALCLRERPENSAPAAAADQSTAWRVRSS</sequence>
<feature type="region of interest" description="Disordered" evidence="1">
    <location>
        <begin position="147"/>
        <end position="168"/>
    </location>
</feature>
<dbReference type="AlphaFoldDB" id="A0A835ZJ79"/>
<dbReference type="EMBL" id="JAFCMP010000009">
    <property type="protein sequence ID" value="KAG5192215.1"/>
    <property type="molecule type" value="Genomic_DNA"/>
</dbReference>
<comment type="caution">
    <text evidence="2">The sequence shown here is derived from an EMBL/GenBank/DDBJ whole genome shotgun (WGS) entry which is preliminary data.</text>
</comment>
<protein>
    <submittedName>
        <fullName evidence="2">Uncharacterized protein</fullName>
    </submittedName>
</protein>
<name>A0A835ZJ79_9STRA</name>
<evidence type="ECO:0000313" key="3">
    <source>
        <dbReference type="Proteomes" id="UP000664859"/>
    </source>
</evidence>
<reference evidence="2" key="1">
    <citation type="submission" date="2021-02" db="EMBL/GenBank/DDBJ databases">
        <title>First Annotated Genome of the Yellow-green Alga Tribonema minus.</title>
        <authorList>
            <person name="Mahan K.M."/>
        </authorList>
    </citation>
    <scope>NUCLEOTIDE SEQUENCE</scope>
    <source>
        <strain evidence="2">UTEX B ZZ1240</strain>
    </source>
</reference>
<proteinExistence type="predicted"/>
<evidence type="ECO:0000256" key="1">
    <source>
        <dbReference type="SAM" id="MobiDB-lite"/>
    </source>
</evidence>